<organism evidence="2 3">
    <name type="scientific">Pyrrhoderma noxium</name>
    <dbReference type="NCBI Taxonomy" id="2282107"/>
    <lineage>
        <taxon>Eukaryota</taxon>
        <taxon>Fungi</taxon>
        <taxon>Dikarya</taxon>
        <taxon>Basidiomycota</taxon>
        <taxon>Agaricomycotina</taxon>
        <taxon>Agaricomycetes</taxon>
        <taxon>Hymenochaetales</taxon>
        <taxon>Hymenochaetaceae</taxon>
        <taxon>Pyrrhoderma</taxon>
    </lineage>
</organism>
<dbReference type="EMBL" id="NBII01000009">
    <property type="protein sequence ID" value="PAV15561.1"/>
    <property type="molecule type" value="Genomic_DNA"/>
</dbReference>
<sequence>MAFGISYLGFPVLIRILSRYGNISANAQISNMGEAVVHHPVDESLFLGEKLSGVLTLSNFTSATKTLITLTTLSISYFARLYRIFFQPIFYLFQLFWASFSFVLNPLFIVFAPIQLALQVMLAPVILPVLKVYRLIKLLYSLYVLVGAATVCGALKWKLKGHNPENLFLSRYGKLEDVYILVSITLLINVYFYISWI</sequence>
<keyword evidence="3" id="KW-1185">Reference proteome</keyword>
<gene>
    <name evidence="2" type="ORF">PNOK_0841900</name>
</gene>
<comment type="caution">
    <text evidence="2">The sequence shown here is derived from an EMBL/GenBank/DDBJ whole genome shotgun (WGS) entry which is preliminary data.</text>
</comment>
<feature type="transmembrane region" description="Helical" evidence="1">
    <location>
        <begin position="178"/>
        <end position="196"/>
    </location>
</feature>
<reference evidence="2 3" key="1">
    <citation type="journal article" date="2017" name="Mol. Ecol.">
        <title>Comparative and population genomic landscape of Phellinus noxius: A hypervariable fungus causing root rot in trees.</title>
        <authorList>
            <person name="Chung C.L."/>
            <person name="Lee T.J."/>
            <person name="Akiba M."/>
            <person name="Lee H.H."/>
            <person name="Kuo T.H."/>
            <person name="Liu D."/>
            <person name="Ke H.M."/>
            <person name="Yokoi T."/>
            <person name="Roa M.B."/>
            <person name="Lu M.J."/>
            <person name="Chang Y.Y."/>
            <person name="Ann P.J."/>
            <person name="Tsai J.N."/>
            <person name="Chen C.Y."/>
            <person name="Tzean S.S."/>
            <person name="Ota Y."/>
            <person name="Hattori T."/>
            <person name="Sahashi N."/>
            <person name="Liou R.F."/>
            <person name="Kikuchi T."/>
            <person name="Tsai I.J."/>
        </authorList>
    </citation>
    <scope>NUCLEOTIDE SEQUENCE [LARGE SCALE GENOMIC DNA]</scope>
    <source>
        <strain evidence="2 3">FFPRI411160</strain>
    </source>
</reference>
<feature type="transmembrane region" description="Helical" evidence="1">
    <location>
        <begin position="138"/>
        <end position="157"/>
    </location>
</feature>
<accession>A0A286U7J9</accession>
<name>A0A286U7J9_9AGAM</name>
<keyword evidence="1" id="KW-0812">Transmembrane</keyword>
<evidence type="ECO:0000256" key="1">
    <source>
        <dbReference type="SAM" id="Phobius"/>
    </source>
</evidence>
<feature type="transmembrane region" description="Helical" evidence="1">
    <location>
        <begin position="91"/>
        <end position="118"/>
    </location>
</feature>
<dbReference type="InParanoid" id="A0A286U7J9"/>
<dbReference type="AlphaFoldDB" id="A0A286U7J9"/>
<keyword evidence="1" id="KW-1133">Transmembrane helix</keyword>
<keyword evidence="1" id="KW-0472">Membrane</keyword>
<protein>
    <submittedName>
        <fullName evidence="2">Uncharacterized protein</fullName>
    </submittedName>
</protein>
<proteinExistence type="predicted"/>
<dbReference type="Proteomes" id="UP000217199">
    <property type="component" value="Unassembled WGS sequence"/>
</dbReference>
<evidence type="ECO:0000313" key="2">
    <source>
        <dbReference type="EMBL" id="PAV15561.1"/>
    </source>
</evidence>
<evidence type="ECO:0000313" key="3">
    <source>
        <dbReference type="Proteomes" id="UP000217199"/>
    </source>
</evidence>